<dbReference type="InterPro" id="IPR036388">
    <property type="entry name" value="WH-like_DNA-bd_sf"/>
</dbReference>
<dbReference type="Gene3D" id="1.10.10.10">
    <property type="entry name" value="Winged helix-like DNA-binding domain superfamily/Winged helix DNA-binding domain"/>
    <property type="match status" value="1"/>
</dbReference>
<dbReference type="PANTHER" id="PTHR43022:SF1">
    <property type="entry name" value="PROTEIN SMF"/>
    <property type="match status" value="1"/>
</dbReference>
<dbReference type="SUPFAM" id="SSF47781">
    <property type="entry name" value="RuvA domain 2-like"/>
    <property type="match status" value="1"/>
</dbReference>
<dbReference type="Pfam" id="PF17782">
    <property type="entry name" value="WHD_DprA"/>
    <property type="match status" value="1"/>
</dbReference>
<dbReference type="EMBL" id="FQZV01000007">
    <property type="protein sequence ID" value="SHI80756.1"/>
    <property type="molecule type" value="Genomic_DNA"/>
</dbReference>
<feature type="domain" description="Smf/DprA SLOG" evidence="2">
    <location>
        <begin position="83"/>
        <end position="290"/>
    </location>
</feature>
<sequence length="362" mass="39554">MNIRDDKVYVHWIHSIQGVGQKNIVKLMETFNFGKNIFDASESQLKKVEGINEKIVHNILENRSQEQLHRIAEKIARLKISTLCVKADNYPENLRNIYDPPFLLHMRGCILEQDQKAVAIVGARKATAYGKWAAYKLAGELARRGITIVSGMAYGVDTAAHKGALDAGGRTIAVLGCGVDICYPKTNGQLMEEIAAKGAVISEYALGTEPNAGHFPARNRIISGLSKGVVVVEAGLKSGSLITAAMALEQGREVFAVPGNINNMMSAGCNKLIQEGAKLVTNVEDILCELDIVPESVNKKVNIELSETETRIYEKIVEKQPIHLEALSNALQIDIHKVSSLITILQIKGLIEQLPGKILITK</sequence>
<dbReference type="Proteomes" id="UP000184536">
    <property type="component" value="Unassembled WGS sequence"/>
</dbReference>
<dbReference type="Pfam" id="PF02481">
    <property type="entry name" value="DNA_processg_A"/>
    <property type="match status" value="1"/>
</dbReference>
<organism evidence="4 5">
    <name type="scientific">Geosporobacter subterraneus DSM 17957</name>
    <dbReference type="NCBI Taxonomy" id="1121919"/>
    <lineage>
        <taxon>Bacteria</taxon>
        <taxon>Bacillati</taxon>
        <taxon>Bacillota</taxon>
        <taxon>Clostridia</taxon>
        <taxon>Peptostreptococcales</taxon>
        <taxon>Thermotaleaceae</taxon>
        <taxon>Geosporobacter</taxon>
    </lineage>
</organism>
<dbReference type="InterPro" id="IPR057666">
    <property type="entry name" value="DrpA_SLOG"/>
</dbReference>
<dbReference type="AlphaFoldDB" id="A0A1M6E5H7"/>
<dbReference type="GO" id="GO:0009294">
    <property type="term" value="P:DNA-mediated transformation"/>
    <property type="evidence" value="ECO:0007669"/>
    <property type="project" value="InterPro"/>
</dbReference>
<dbReference type="NCBIfam" id="TIGR00732">
    <property type="entry name" value="dprA"/>
    <property type="match status" value="1"/>
</dbReference>
<evidence type="ECO:0000259" key="3">
    <source>
        <dbReference type="Pfam" id="PF17782"/>
    </source>
</evidence>
<keyword evidence="5" id="KW-1185">Reference proteome</keyword>
<evidence type="ECO:0000256" key="1">
    <source>
        <dbReference type="ARBA" id="ARBA00006525"/>
    </source>
</evidence>
<dbReference type="InterPro" id="IPR003488">
    <property type="entry name" value="DprA"/>
</dbReference>
<dbReference type="OrthoDB" id="9785707at2"/>
<evidence type="ECO:0000313" key="5">
    <source>
        <dbReference type="Proteomes" id="UP000184536"/>
    </source>
</evidence>
<accession>A0A1M6E5H7</accession>
<evidence type="ECO:0000313" key="4">
    <source>
        <dbReference type="EMBL" id="SHI80756.1"/>
    </source>
</evidence>
<protein>
    <submittedName>
        <fullName evidence="4">DNA processing protein</fullName>
    </submittedName>
</protein>
<feature type="domain" description="DprA winged helix" evidence="3">
    <location>
        <begin position="304"/>
        <end position="357"/>
    </location>
</feature>
<dbReference type="InterPro" id="IPR010994">
    <property type="entry name" value="RuvA_2-like"/>
</dbReference>
<dbReference type="RefSeq" id="WP_110939943.1">
    <property type="nucleotide sequence ID" value="NZ_FQZV01000007.1"/>
</dbReference>
<dbReference type="PANTHER" id="PTHR43022">
    <property type="entry name" value="PROTEIN SMF"/>
    <property type="match status" value="1"/>
</dbReference>
<reference evidence="5" key="1">
    <citation type="submission" date="2016-11" db="EMBL/GenBank/DDBJ databases">
        <authorList>
            <person name="Varghese N."/>
            <person name="Submissions S."/>
        </authorList>
    </citation>
    <scope>NUCLEOTIDE SEQUENCE [LARGE SCALE GENOMIC DNA]</scope>
    <source>
        <strain evidence="5">DSM 17957</strain>
    </source>
</reference>
<dbReference type="STRING" id="1121919.SAMN02745975_00658"/>
<evidence type="ECO:0000259" key="2">
    <source>
        <dbReference type="Pfam" id="PF02481"/>
    </source>
</evidence>
<dbReference type="SUPFAM" id="SSF102405">
    <property type="entry name" value="MCP/YpsA-like"/>
    <property type="match status" value="1"/>
</dbReference>
<dbReference type="InterPro" id="IPR041614">
    <property type="entry name" value="DprA_WH"/>
</dbReference>
<name>A0A1M6E5H7_9FIRM</name>
<proteinExistence type="inferred from homology"/>
<gene>
    <name evidence="4" type="ORF">SAMN02745975_00658</name>
</gene>
<comment type="similarity">
    <text evidence="1">Belongs to the DprA/Smf family.</text>
</comment>
<dbReference type="Gene3D" id="3.40.50.450">
    <property type="match status" value="1"/>
</dbReference>